<dbReference type="AlphaFoldDB" id="A0AAJ6AP81"/>
<evidence type="ECO:0000259" key="3">
    <source>
        <dbReference type="Pfam" id="PF00588"/>
    </source>
</evidence>
<protein>
    <submittedName>
        <fullName evidence="4">RNA methyltransferase</fullName>
    </submittedName>
</protein>
<evidence type="ECO:0000313" key="4">
    <source>
        <dbReference type="EMBL" id="WGH93686.1"/>
    </source>
</evidence>
<dbReference type="SUPFAM" id="SSF55315">
    <property type="entry name" value="L30e-like"/>
    <property type="match status" value="1"/>
</dbReference>
<dbReference type="Gene3D" id="3.40.1280.10">
    <property type="match status" value="1"/>
</dbReference>
<keyword evidence="2" id="KW-0808">Transferase</keyword>
<evidence type="ECO:0000256" key="2">
    <source>
        <dbReference type="ARBA" id="ARBA00022679"/>
    </source>
</evidence>
<dbReference type="GO" id="GO:0008173">
    <property type="term" value="F:RNA methyltransferase activity"/>
    <property type="evidence" value="ECO:0007669"/>
    <property type="project" value="InterPro"/>
</dbReference>
<sequence length="281" mass="30551">MTRYEVTPQDLQHPADTLAVYFNLKDATLRTRTDARYGIYLAESSTVVRRALMAGHTPRSFLLAHRYLDSFADVLAAYPEVPVFTADDDLLAALTGFHLHRGALAAMERPAPRTLEAVTGKGTRRVLVAEGVNNHTNLGSIFRTGAALGWDAVILTPTAADPYYRRALRVSMGATFTLPFARVTHTVSAIQRLQAQGFTTIALELTDQAQDIGDPMWQHLDRLALVLGAEGPGITQPTLEAVDAHVQIPQHTGAIEHTGVDSLNVAHAASIAMWQLRAPSL</sequence>
<dbReference type="SUPFAM" id="SSF75217">
    <property type="entry name" value="alpha/beta knot"/>
    <property type="match status" value="1"/>
</dbReference>
<dbReference type="EMBL" id="CP122566">
    <property type="protein sequence ID" value="WGH93686.1"/>
    <property type="molecule type" value="Genomic_DNA"/>
</dbReference>
<dbReference type="InterPro" id="IPR051259">
    <property type="entry name" value="rRNA_Methyltransferase"/>
</dbReference>
<dbReference type="InterPro" id="IPR001537">
    <property type="entry name" value="SpoU_MeTrfase"/>
</dbReference>
<dbReference type="Proteomes" id="UP001224674">
    <property type="component" value="Chromosome"/>
</dbReference>
<gene>
    <name evidence="4" type="ORF">QDX21_02495</name>
</gene>
<name>A0AAJ6AP81_9MICC</name>
<organism evidence="4 5">
    <name type="scientific">Auritidibacter ignavus</name>
    <dbReference type="NCBI Taxonomy" id="678932"/>
    <lineage>
        <taxon>Bacteria</taxon>
        <taxon>Bacillati</taxon>
        <taxon>Actinomycetota</taxon>
        <taxon>Actinomycetes</taxon>
        <taxon>Micrococcales</taxon>
        <taxon>Micrococcaceae</taxon>
        <taxon>Auritidibacter</taxon>
    </lineage>
</organism>
<accession>A0AAJ6AP81</accession>
<dbReference type="GO" id="GO:0003723">
    <property type="term" value="F:RNA binding"/>
    <property type="evidence" value="ECO:0007669"/>
    <property type="project" value="InterPro"/>
</dbReference>
<keyword evidence="1 4" id="KW-0489">Methyltransferase</keyword>
<keyword evidence="5" id="KW-1185">Reference proteome</keyword>
<reference evidence="4 5" key="1">
    <citation type="submission" date="2023-03" db="EMBL/GenBank/DDBJ databases">
        <title>Complete genome sequences of several Auritidibacter ignavus strains isolated from ear infections.</title>
        <authorList>
            <person name="Baehr T."/>
            <person name="Baumhoegger A.M."/>
        </authorList>
    </citation>
    <scope>NUCLEOTIDE SEQUENCE [LARGE SCALE GENOMIC DNA]</scope>
    <source>
        <strain evidence="4 5">BABAE-6</strain>
    </source>
</reference>
<dbReference type="InterPro" id="IPR029026">
    <property type="entry name" value="tRNA_m1G_MTases_N"/>
</dbReference>
<dbReference type="InterPro" id="IPR029064">
    <property type="entry name" value="Ribosomal_eL30-like_sf"/>
</dbReference>
<dbReference type="RefSeq" id="WP_110110134.1">
    <property type="nucleotide sequence ID" value="NZ_CP122566.1"/>
</dbReference>
<dbReference type="PANTHER" id="PTHR43191:SF12">
    <property type="entry name" value="RRNA METHYLASE"/>
    <property type="match status" value="1"/>
</dbReference>
<dbReference type="CDD" id="cd18095">
    <property type="entry name" value="SpoU-like_rRNA-MTase"/>
    <property type="match status" value="1"/>
</dbReference>
<evidence type="ECO:0000313" key="5">
    <source>
        <dbReference type="Proteomes" id="UP001224674"/>
    </source>
</evidence>
<dbReference type="PANTHER" id="PTHR43191">
    <property type="entry name" value="RRNA METHYLTRANSFERASE 3"/>
    <property type="match status" value="1"/>
</dbReference>
<dbReference type="GO" id="GO:0006396">
    <property type="term" value="P:RNA processing"/>
    <property type="evidence" value="ECO:0007669"/>
    <property type="project" value="InterPro"/>
</dbReference>
<feature type="domain" description="tRNA/rRNA methyltransferase SpoU type" evidence="3">
    <location>
        <begin position="126"/>
        <end position="274"/>
    </location>
</feature>
<evidence type="ECO:0000256" key="1">
    <source>
        <dbReference type="ARBA" id="ARBA00022603"/>
    </source>
</evidence>
<dbReference type="Pfam" id="PF00588">
    <property type="entry name" value="SpoU_methylase"/>
    <property type="match status" value="1"/>
</dbReference>
<dbReference type="InterPro" id="IPR029028">
    <property type="entry name" value="Alpha/beta_knot_MTases"/>
</dbReference>
<dbReference type="GO" id="GO:0032259">
    <property type="term" value="P:methylation"/>
    <property type="evidence" value="ECO:0007669"/>
    <property type="project" value="UniProtKB-KW"/>
</dbReference>
<proteinExistence type="predicted"/>